<protein>
    <submittedName>
        <fullName evidence="1">Uncharacterized protein</fullName>
    </submittedName>
</protein>
<evidence type="ECO:0000313" key="1">
    <source>
        <dbReference type="EMBL" id="AQT67943.1"/>
    </source>
</evidence>
<dbReference type="EMBL" id="CP019791">
    <property type="protein sequence ID" value="AQT67943.1"/>
    <property type="molecule type" value="Genomic_DNA"/>
</dbReference>
<dbReference type="STRING" id="1936003.STSP2_01095"/>
<proteinExistence type="predicted"/>
<dbReference type="AlphaFoldDB" id="A0A1U9NJ32"/>
<gene>
    <name evidence="1" type="ORF">STSP2_01095</name>
</gene>
<reference evidence="2" key="1">
    <citation type="submission" date="2017-02" db="EMBL/GenBank/DDBJ databases">
        <title>Comparative genomics and description of representatives of a novel lineage of planctomycetes thriving in anoxic sediments.</title>
        <authorList>
            <person name="Spring S."/>
            <person name="Bunk B."/>
            <person name="Sproer C."/>
        </authorList>
    </citation>
    <scope>NUCLEOTIDE SEQUENCE [LARGE SCALE GENOMIC DNA]</scope>
    <source>
        <strain evidence="2">ST-NAGAB-D1</strain>
    </source>
</reference>
<keyword evidence="2" id="KW-1185">Reference proteome</keyword>
<dbReference type="RefSeq" id="WP_146660537.1">
    <property type="nucleotide sequence ID" value="NZ_CP019791.1"/>
</dbReference>
<organism evidence="1 2">
    <name type="scientific">Anaerohalosphaera lusitana</name>
    <dbReference type="NCBI Taxonomy" id="1936003"/>
    <lineage>
        <taxon>Bacteria</taxon>
        <taxon>Pseudomonadati</taxon>
        <taxon>Planctomycetota</taxon>
        <taxon>Phycisphaerae</taxon>
        <taxon>Sedimentisphaerales</taxon>
        <taxon>Anaerohalosphaeraceae</taxon>
        <taxon>Anaerohalosphaera</taxon>
    </lineage>
</organism>
<dbReference type="Proteomes" id="UP000189674">
    <property type="component" value="Chromosome"/>
</dbReference>
<name>A0A1U9NJ32_9BACT</name>
<accession>A0A1U9NJ32</accession>
<dbReference type="KEGG" id="alus:STSP2_01095"/>
<sequence length="84" mass="8896">MNNIIARKIDLTDQFQQLSESKTVGTVTVTALSGNSSEVILLGDTGDQVPLVPGEWHTFIRVDLARINVKGSAGDGVTVVGGTW</sequence>
<evidence type="ECO:0000313" key="2">
    <source>
        <dbReference type="Proteomes" id="UP000189674"/>
    </source>
</evidence>